<dbReference type="EMBL" id="VIWT01000001">
    <property type="protein sequence ID" value="TWF96937.1"/>
    <property type="molecule type" value="Genomic_DNA"/>
</dbReference>
<organism evidence="4 5">
    <name type="scientific">Kitasatospora viridis</name>
    <dbReference type="NCBI Taxonomy" id="281105"/>
    <lineage>
        <taxon>Bacteria</taxon>
        <taxon>Bacillati</taxon>
        <taxon>Actinomycetota</taxon>
        <taxon>Actinomycetes</taxon>
        <taxon>Kitasatosporales</taxon>
        <taxon>Streptomycetaceae</taxon>
        <taxon>Kitasatospora</taxon>
    </lineage>
</organism>
<dbReference type="SUPFAM" id="SSF89372">
    <property type="entry name" value="Fucose-specific lectin"/>
    <property type="match status" value="1"/>
</dbReference>
<dbReference type="Proteomes" id="UP000317940">
    <property type="component" value="Unassembled WGS sequence"/>
</dbReference>
<feature type="domain" description="Rv2525c-like glycoside hydrolase-like" evidence="2">
    <location>
        <begin position="206"/>
        <end position="395"/>
    </location>
</feature>
<sequence length="688" mass="71063">MPAHAPSSTTRRTLAALALATTLSTASVGIAQAAPATTTDKAVNYLGYTFRVPANWPVVSLAAHPDTCVRYDQHAVYLGTPGADQACPAHVGDRTEALLVEPVGSAADPSTVDQAVAHQFLATGKRARVTGTYGTDKAVVQRILAGAGLPGATAPAAHQTAVGKAAAEQSATVRPAAAMDGNTAAYTGYGFDTCAAPSSSTMSSWLTNSPYRAVGIYIGGANRGCSQPNLTASWVQQQASAGWHFMPLYVGLQASAISSPGTDGAAAADDAIAQAQSLGFGQGTPLYYDMEQYAPGYSSNVLGFLAAWTNELHAKGYKSAVYSSSSSGIKDLAANLNTGYNEPDVVFDANWNNTADTNDSVLPAGAWSNHQRVHQYSGNATQTYGGVTLGVDQDYLDVAVTTSPWANTVHLVNATPDGGLNNAEGNYTAGVWTGWSNLGASGVKAVTSAATGSVNRVFILGGDNNIYENDGNYASGTWSGWRQLIGAPQATAITASASGDTVHLDAVEADGHVYNSDGNFDTGQWNGWSSLGGANMVRIASATTANNVNHIFAIDTSNQLWEIDGNYAAGTWNTWSNSANFKGTDVTASAGGDTVHLGAIGTDGNWYNNDGNFDTGSWQGWSNGGTDGAGPLKRIASAMANNVNHVFAVNANNRLIEKDGDYNAGTWNTWQAPAGGADSIGVTASFTS</sequence>
<evidence type="ECO:0000313" key="4">
    <source>
        <dbReference type="EMBL" id="TWF96937.1"/>
    </source>
</evidence>
<dbReference type="Pfam" id="PF26607">
    <property type="entry name" value="DUF8189"/>
    <property type="match status" value="1"/>
</dbReference>
<dbReference type="InterPro" id="IPR015020">
    <property type="entry name" value="Rv2525c-like_Glyco_Hydro-like"/>
</dbReference>
<dbReference type="Gene3D" id="2.120.10.70">
    <property type="entry name" value="Fucose-specific lectin"/>
    <property type="match status" value="1"/>
</dbReference>
<proteinExistence type="predicted"/>
<feature type="chain" id="PRO_5021981419" evidence="1">
    <location>
        <begin position="34"/>
        <end position="688"/>
    </location>
</feature>
<keyword evidence="1" id="KW-0732">Signal</keyword>
<dbReference type="InterPro" id="IPR017853">
    <property type="entry name" value="GH"/>
</dbReference>
<dbReference type="SUPFAM" id="SSF51445">
    <property type="entry name" value="(Trans)glycosidases"/>
    <property type="match status" value="1"/>
</dbReference>
<evidence type="ECO:0000259" key="3">
    <source>
        <dbReference type="Pfam" id="PF26607"/>
    </source>
</evidence>
<keyword evidence="5" id="KW-1185">Reference proteome</keyword>
<dbReference type="Pfam" id="PF08924">
    <property type="entry name" value="Rv2525c_GlyHyd-like"/>
    <property type="match status" value="1"/>
</dbReference>
<reference evidence="4 5" key="1">
    <citation type="submission" date="2019-06" db="EMBL/GenBank/DDBJ databases">
        <title>Sequencing the genomes of 1000 actinobacteria strains.</title>
        <authorList>
            <person name="Klenk H.-P."/>
        </authorList>
    </citation>
    <scope>NUCLEOTIDE SEQUENCE [LARGE SCALE GENOMIC DNA]</scope>
    <source>
        <strain evidence="4 5">DSM 44826</strain>
    </source>
</reference>
<name>A0A561UC42_9ACTN</name>
<evidence type="ECO:0000313" key="5">
    <source>
        <dbReference type="Proteomes" id="UP000317940"/>
    </source>
</evidence>
<dbReference type="AlphaFoldDB" id="A0A561UC42"/>
<feature type="signal peptide" evidence="1">
    <location>
        <begin position="1"/>
        <end position="33"/>
    </location>
</feature>
<feature type="domain" description="PLL-like beta propeller" evidence="3">
    <location>
        <begin position="425"/>
        <end position="677"/>
    </location>
</feature>
<dbReference type="Gene3D" id="3.20.20.80">
    <property type="entry name" value="Glycosidases"/>
    <property type="match status" value="1"/>
</dbReference>
<evidence type="ECO:0000259" key="2">
    <source>
        <dbReference type="Pfam" id="PF08924"/>
    </source>
</evidence>
<dbReference type="InterPro" id="IPR058502">
    <property type="entry name" value="PLL-like_beta-prop"/>
</dbReference>
<comment type="caution">
    <text evidence="4">The sequence shown here is derived from an EMBL/GenBank/DDBJ whole genome shotgun (WGS) entry which is preliminary data.</text>
</comment>
<accession>A0A561UC42</accession>
<dbReference type="RefSeq" id="WP_145903226.1">
    <property type="nucleotide sequence ID" value="NZ_BAAAMZ010000034.1"/>
</dbReference>
<gene>
    <name evidence="4" type="ORF">FHX73_11711</name>
</gene>
<protein>
    <submittedName>
        <fullName evidence="4">Uncharacterized protein DUF1906</fullName>
    </submittedName>
</protein>
<dbReference type="OrthoDB" id="5171321at2"/>
<evidence type="ECO:0000256" key="1">
    <source>
        <dbReference type="SAM" id="SignalP"/>
    </source>
</evidence>